<dbReference type="InterPro" id="IPR056935">
    <property type="entry name" value="Rv0428c-like_C"/>
</dbReference>
<reference evidence="2 3" key="1">
    <citation type="submission" date="2017-05" db="EMBL/GenBank/DDBJ databases">
        <title>Complete genome sequence of Streptomyces sp. SCSIO 03032 revealed the diverse biosynthetic pathways for its bioactive secondary metabolites.</title>
        <authorList>
            <person name="Ma L."/>
            <person name="Zhu Y."/>
            <person name="Zhang W."/>
            <person name="Zhang G."/>
            <person name="Tian X."/>
            <person name="Zhang S."/>
            <person name="Zhang C."/>
        </authorList>
    </citation>
    <scope>NUCLEOTIDE SEQUENCE [LARGE SCALE GENOMIC DNA]</scope>
    <source>
        <strain evidence="2 3">SCSIO 03032</strain>
    </source>
</reference>
<keyword evidence="3" id="KW-1185">Reference proteome</keyword>
<evidence type="ECO:0000313" key="2">
    <source>
        <dbReference type="EMBL" id="ARQ68762.1"/>
    </source>
</evidence>
<dbReference type="InterPro" id="IPR016181">
    <property type="entry name" value="Acyl_CoA_acyltransferase"/>
</dbReference>
<dbReference type="PANTHER" id="PTHR43072">
    <property type="entry name" value="N-ACETYLTRANSFERASE"/>
    <property type="match status" value="1"/>
</dbReference>
<dbReference type="Proteomes" id="UP000194218">
    <property type="component" value="Chromosome"/>
</dbReference>
<dbReference type="OrthoDB" id="9775595at2"/>
<dbReference type="KEGG" id="smao:CAG99_07740"/>
<accession>A0A1W7CVJ7</accession>
<evidence type="ECO:0000313" key="3">
    <source>
        <dbReference type="Proteomes" id="UP000194218"/>
    </source>
</evidence>
<dbReference type="Pfam" id="PF24553">
    <property type="entry name" value="Rv0428c_C"/>
    <property type="match status" value="1"/>
</dbReference>
<protein>
    <submittedName>
        <fullName evidence="2">GNAT family N-acetyltransferase</fullName>
    </submittedName>
</protein>
<gene>
    <name evidence="2" type="ORF">CAG99_07740</name>
</gene>
<dbReference type="GO" id="GO:0016747">
    <property type="term" value="F:acyltransferase activity, transferring groups other than amino-acyl groups"/>
    <property type="evidence" value="ECO:0007669"/>
    <property type="project" value="InterPro"/>
</dbReference>
<dbReference type="Gene3D" id="3.40.630.30">
    <property type="match status" value="1"/>
</dbReference>
<feature type="domain" description="N-acetyltransferase" evidence="1">
    <location>
        <begin position="185"/>
        <end position="326"/>
    </location>
</feature>
<sequence>MDISLTGHLTVRVQPADVGKRVSLRSLTEPGDSAGRFTDTVGVLTAWADGVLHVTRRDGRSVRLSASALVAGKVVPATPARRRGLPAADVAELTAAGVRSWPAPRTERVGDWLLRAADGWTWRANSAVALGTSPPDTGRITAWYAARGLPAALHLATGQELLAAELEERGWTASGHAVVQVAALAPIADREPDERVAVGRTLTPAWLAGWPRAAEGPGVAEEVLRGGPVTLFALAPAPGGRPAAVGRCVVDGRWAGFAAVRVDAAHRRRGLARAVMAALARAALDEGASAAHLQVEADNTAARTLYHDLGFADHHHYHYRSPGPAA</sequence>
<dbReference type="AlphaFoldDB" id="A0A1W7CVJ7"/>
<dbReference type="PROSITE" id="PS51186">
    <property type="entry name" value="GNAT"/>
    <property type="match status" value="1"/>
</dbReference>
<evidence type="ECO:0000259" key="1">
    <source>
        <dbReference type="PROSITE" id="PS51186"/>
    </source>
</evidence>
<dbReference type="PANTHER" id="PTHR43072:SF60">
    <property type="entry name" value="L-2,4-DIAMINOBUTYRIC ACID ACETYLTRANSFERASE"/>
    <property type="match status" value="1"/>
</dbReference>
<name>A0A1W7CVJ7_9ACTN</name>
<dbReference type="EMBL" id="CP021121">
    <property type="protein sequence ID" value="ARQ68762.1"/>
    <property type="molecule type" value="Genomic_DNA"/>
</dbReference>
<keyword evidence="2" id="KW-0808">Transferase</keyword>
<dbReference type="InterPro" id="IPR000182">
    <property type="entry name" value="GNAT_dom"/>
</dbReference>
<proteinExistence type="predicted"/>
<dbReference type="SUPFAM" id="SSF55729">
    <property type="entry name" value="Acyl-CoA N-acyltransferases (Nat)"/>
    <property type="match status" value="1"/>
</dbReference>
<organism evidence="2 3">
    <name type="scientific">Streptomyces marincola</name>
    <dbReference type="NCBI Taxonomy" id="2878388"/>
    <lineage>
        <taxon>Bacteria</taxon>
        <taxon>Bacillati</taxon>
        <taxon>Actinomycetota</taxon>
        <taxon>Actinomycetes</taxon>
        <taxon>Kitasatosporales</taxon>
        <taxon>Streptomycetaceae</taxon>
        <taxon>Streptomyces</taxon>
    </lineage>
</organism>